<feature type="domain" description="AMP-dependent synthetase/ligase" evidence="1">
    <location>
        <begin position="9"/>
        <end position="357"/>
    </location>
</feature>
<protein>
    <submittedName>
        <fullName evidence="3">Long-chain fatty acid--CoA ligase</fullName>
    </submittedName>
</protein>
<dbReference type="InterPro" id="IPR025110">
    <property type="entry name" value="AMP-bd_C"/>
</dbReference>
<dbReference type="InterPro" id="IPR045851">
    <property type="entry name" value="AMP-bd_C_sf"/>
</dbReference>
<dbReference type="PROSITE" id="PS00455">
    <property type="entry name" value="AMP_BINDING"/>
    <property type="match status" value="1"/>
</dbReference>
<dbReference type="InterPro" id="IPR050237">
    <property type="entry name" value="ATP-dep_AMP-bd_enzyme"/>
</dbReference>
<evidence type="ECO:0000259" key="1">
    <source>
        <dbReference type="Pfam" id="PF00501"/>
    </source>
</evidence>
<dbReference type="Pfam" id="PF13193">
    <property type="entry name" value="AMP-binding_C"/>
    <property type="match status" value="1"/>
</dbReference>
<dbReference type="GO" id="GO:0016874">
    <property type="term" value="F:ligase activity"/>
    <property type="evidence" value="ECO:0007669"/>
    <property type="project" value="UniProtKB-KW"/>
</dbReference>
<dbReference type="InterPro" id="IPR042099">
    <property type="entry name" value="ANL_N_sf"/>
</dbReference>
<organism evidence="3 4">
    <name type="scientific">Aeromicrobium halocynthiae</name>
    <dbReference type="NCBI Taxonomy" id="560557"/>
    <lineage>
        <taxon>Bacteria</taxon>
        <taxon>Bacillati</taxon>
        <taxon>Actinomycetota</taxon>
        <taxon>Actinomycetes</taxon>
        <taxon>Propionibacteriales</taxon>
        <taxon>Nocardioidaceae</taxon>
        <taxon>Aeromicrobium</taxon>
    </lineage>
</organism>
<reference evidence="3 4" key="1">
    <citation type="journal article" date="2019" name="Int. J. Syst. Evol. Microbiol.">
        <title>The Global Catalogue of Microorganisms (GCM) 10K type strain sequencing project: providing services to taxonomists for standard genome sequencing and annotation.</title>
        <authorList>
            <consortium name="The Broad Institute Genomics Platform"/>
            <consortium name="The Broad Institute Genome Sequencing Center for Infectious Disease"/>
            <person name="Wu L."/>
            <person name="Ma J."/>
        </authorList>
    </citation>
    <scope>NUCLEOTIDE SEQUENCE [LARGE SCALE GENOMIC DNA]</scope>
    <source>
        <strain evidence="3 4">JCM 15749</strain>
    </source>
</reference>
<dbReference type="InterPro" id="IPR000873">
    <property type="entry name" value="AMP-dep_synth/lig_dom"/>
</dbReference>
<dbReference type="Gene3D" id="3.30.300.30">
    <property type="match status" value="1"/>
</dbReference>
<name>A0ABN2VV30_9ACTN</name>
<dbReference type="EMBL" id="BAAAPY010000002">
    <property type="protein sequence ID" value="GAA2073497.1"/>
    <property type="molecule type" value="Genomic_DNA"/>
</dbReference>
<dbReference type="Gene3D" id="3.40.50.12780">
    <property type="entry name" value="N-terminal domain of ligase-like"/>
    <property type="match status" value="1"/>
</dbReference>
<evidence type="ECO:0000259" key="2">
    <source>
        <dbReference type="Pfam" id="PF13193"/>
    </source>
</evidence>
<sequence length="505" mass="54191">MNNAVDRIFHHAEHTPDHVALRFEDRAWTYAALRDQVVEYAARLEEAGVVPGDRVLLVAPTGPEFVIAYHGLLCAGAVAVTVNAMSTTSEIEYFVSDAGCSLVVAWHEDARAARAAAESLDVPLWVLEPGELELTSGIARRVAPARDDDAVLLYTSGTTGRPKGAQLTHGNLVACAEAVQATIHSSSADRIGTALPLFHVFGQVCVMGAAFHVGASLSLLRPFDGARLLQMAADHRLTILSGVPTMWNAMLHADVEVTREDVSDLRLATSGGAALPLSVAKAFDDRFGCMVLDGYGLSETTGAATFNAPAGERREGSVGPPLTGLSVTVVDPSGEELPPGVVGEVAIRGPVVMKGYWGRPEATAEVMRGDWFLSGDLGRRDEDGYLWIVDRKKDLVIRGGYNVYPREVEEVLYAHPSIREVAVIGLPDDHLGEEVAAVVAPHPGVELSAAEVREWASERLSAYKVPRVYQLVEELPKGATGKILKRQIDRGSVRSHGTHVRRSAV</sequence>
<gene>
    <name evidence="3" type="ORF">GCM10009821_09740</name>
</gene>
<evidence type="ECO:0000313" key="4">
    <source>
        <dbReference type="Proteomes" id="UP001501480"/>
    </source>
</evidence>
<evidence type="ECO:0000313" key="3">
    <source>
        <dbReference type="EMBL" id="GAA2073497.1"/>
    </source>
</evidence>
<feature type="domain" description="AMP-binding enzyme C-terminal" evidence="2">
    <location>
        <begin position="407"/>
        <end position="482"/>
    </location>
</feature>
<accession>A0ABN2VV30</accession>
<keyword evidence="4" id="KW-1185">Reference proteome</keyword>
<dbReference type="Pfam" id="PF00501">
    <property type="entry name" value="AMP-binding"/>
    <property type="match status" value="1"/>
</dbReference>
<dbReference type="PANTHER" id="PTHR43767">
    <property type="entry name" value="LONG-CHAIN-FATTY-ACID--COA LIGASE"/>
    <property type="match status" value="1"/>
</dbReference>
<keyword evidence="3" id="KW-0436">Ligase</keyword>
<dbReference type="Proteomes" id="UP001501480">
    <property type="component" value="Unassembled WGS sequence"/>
</dbReference>
<dbReference type="InterPro" id="IPR020845">
    <property type="entry name" value="AMP-binding_CS"/>
</dbReference>
<dbReference type="RefSeq" id="WP_344325189.1">
    <property type="nucleotide sequence ID" value="NZ_BAAAPY010000002.1"/>
</dbReference>
<dbReference type="PANTHER" id="PTHR43767:SF12">
    <property type="entry name" value="AMP-DEPENDENT SYNTHETASE AND LIGASE"/>
    <property type="match status" value="1"/>
</dbReference>
<comment type="caution">
    <text evidence="3">The sequence shown here is derived from an EMBL/GenBank/DDBJ whole genome shotgun (WGS) entry which is preliminary data.</text>
</comment>
<dbReference type="SUPFAM" id="SSF56801">
    <property type="entry name" value="Acetyl-CoA synthetase-like"/>
    <property type="match status" value="1"/>
</dbReference>
<dbReference type="CDD" id="cd05936">
    <property type="entry name" value="FC-FACS_FadD_like"/>
    <property type="match status" value="1"/>
</dbReference>
<proteinExistence type="predicted"/>